<name>A0A4C1YSV9_EUMVA</name>
<dbReference type="EMBL" id="BGZK01001412">
    <property type="protein sequence ID" value="GBP79366.1"/>
    <property type="molecule type" value="Genomic_DNA"/>
</dbReference>
<dbReference type="Proteomes" id="UP000299102">
    <property type="component" value="Unassembled WGS sequence"/>
</dbReference>
<accession>A0A4C1YSV9</accession>
<comment type="caution">
    <text evidence="1">The sequence shown here is derived from an EMBL/GenBank/DDBJ whole genome shotgun (WGS) entry which is preliminary data.</text>
</comment>
<protein>
    <submittedName>
        <fullName evidence="1">Uncharacterized protein</fullName>
    </submittedName>
</protein>
<reference evidence="1 2" key="1">
    <citation type="journal article" date="2019" name="Commun. Biol.">
        <title>The bagworm genome reveals a unique fibroin gene that provides high tensile strength.</title>
        <authorList>
            <person name="Kono N."/>
            <person name="Nakamura H."/>
            <person name="Ohtoshi R."/>
            <person name="Tomita M."/>
            <person name="Numata K."/>
            <person name="Arakawa K."/>
        </authorList>
    </citation>
    <scope>NUCLEOTIDE SEQUENCE [LARGE SCALE GENOMIC DNA]</scope>
</reference>
<sequence>MYSVERVRVPVAHSPLTAVSSQPPSIRCPTPSQEAGNALVTPLTLRVSMGGGDRRLASSLPHGIYCEKKIDTNFTVVLHDNMNITGINRKNRTKWQYPSIRTAHRRVLCPIKSPEPQAGLSQEEAMVIEKKFESSDSDFEYDLKAPELFNQTDLNDLIRDLGLSEQINRF</sequence>
<organism evidence="1 2">
    <name type="scientific">Eumeta variegata</name>
    <name type="common">Bagworm moth</name>
    <name type="synonym">Eumeta japonica</name>
    <dbReference type="NCBI Taxonomy" id="151549"/>
    <lineage>
        <taxon>Eukaryota</taxon>
        <taxon>Metazoa</taxon>
        <taxon>Ecdysozoa</taxon>
        <taxon>Arthropoda</taxon>
        <taxon>Hexapoda</taxon>
        <taxon>Insecta</taxon>
        <taxon>Pterygota</taxon>
        <taxon>Neoptera</taxon>
        <taxon>Endopterygota</taxon>
        <taxon>Lepidoptera</taxon>
        <taxon>Glossata</taxon>
        <taxon>Ditrysia</taxon>
        <taxon>Tineoidea</taxon>
        <taxon>Psychidae</taxon>
        <taxon>Oiketicinae</taxon>
        <taxon>Eumeta</taxon>
    </lineage>
</organism>
<keyword evidence="2" id="KW-1185">Reference proteome</keyword>
<evidence type="ECO:0000313" key="2">
    <source>
        <dbReference type="Proteomes" id="UP000299102"/>
    </source>
</evidence>
<evidence type="ECO:0000313" key="1">
    <source>
        <dbReference type="EMBL" id="GBP79366.1"/>
    </source>
</evidence>
<dbReference type="AlphaFoldDB" id="A0A4C1YSV9"/>
<proteinExistence type="predicted"/>
<dbReference type="OrthoDB" id="8063408at2759"/>
<gene>
    <name evidence="1" type="ORF">EVAR_59210_1</name>
</gene>